<organism evidence="2 3">
    <name type="scientific">Ilex paraguariensis</name>
    <name type="common">yerba mate</name>
    <dbReference type="NCBI Taxonomy" id="185542"/>
    <lineage>
        <taxon>Eukaryota</taxon>
        <taxon>Viridiplantae</taxon>
        <taxon>Streptophyta</taxon>
        <taxon>Embryophyta</taxon>
        <taxon>Tracheophyta</taxon>
        <taxon>Spermatophyta</taxon>
        <taxon>Magnoliopsida</taxon>
        <taxon>eudicotyledons</taxon>
        <taxon>Gunneridae</taxon>
        <taxon>Pentapetalae</taxon>
        <taxon>asterids</taxon>
        <taxon>campanulids</taxon>
        <taxon>Aquifoliales</taxon>
        <taxon>Aquifoliaceae</taxon>
        <taxon>Ilex</taxon>
    </lineage>
</organism>
<protein>
    <submittedName>
        <fullName evidence="2">Uncharacterized protein</fullName>
    </submittedName>
</protein>
<reference evidence="2 3" key="1">
    <citation type="submission" date="2024-02" db="EMBL/GenBank/DDBJ databases">
        <authorList>
            <person name="Vignale AGUSTIN F."/>
            <person name="Sosa J E."/>
            <person name="Modenutti C."/>
        </authorList>
    </citation>
    <scope>NUCLEOTIDE SEQUENCE [LARGE SCALE GENOMIC DNA]</scope>
</reference>
<name>A0ABC8V1T1_9AQUA</name>
<dbReference type="Proteomes" id="UP001642360">
    <property type="component" value="Unassembled WGS sequence"/>
</dbReference>
<keyword evidence="3" id="KW-1185">Reference proteome</keyword>
<feature type="compositionally biased region" description="Acidic residues" evidence="1">
    <location>
        <begin position="38"/>
        <end position="58"/>
    </location>
</feature>
<accession>A0ABC8V1T1</accession>
<proteinExistence type="predicted"/>
<comment type="caution">
    <text evidence="2">The sequence shown here is derived from an EMBL/GenBank/DDBJ whole genome shotgun (WGS) entry which is preliminary data.</text>
</comment>
<evidence type="ECO:0000313" key="3">
    <source>
        <dbReference type="Proteomes" id="UP001642360"/>
    </source>
</evidence>
<dbReference type="EMBL" id="CAUOFW020009902">
    <property type="protein sequence ID" value="CAK9187308.1"/>
    <property type="molecule type" value="Genomic_DNA"/>
</dbReference>
<sequence>MFDYVAQVLLKYIPNHKKYSQVTTLFNLSIWTNRSSKEEEEEEEEEVSNLEEDNDRDSEEATAIAFLKKVSNLTSTSSRLQMSLTLLNKQCPKFQGGGFYFKVEMSIHCNRLDNGFLQRVIQNALAIQSLSVELEKSKATGVEVERRMGGGKIKASLEETRKRVERLTMRMFRRMVPMNDHVFVSDVDGLDHEELTFLMDPMVQESTNLVLPPYHQVFELDRDLPQPDPLAGPQNQANLRDLGNLDSLFGDLDGDNQGLEG</sequence>
<feature type="region of interest" description="Disordered" evidence="1">
    <location>
        <begin position="223"/>
        <end position="261"/>
    </location>
</feature>
<dbReference type="AlphaFoldDB" id="A0ABC8V1T1"/>
<evidence type="ECO:0000256" key="1">
    <source>
        <dbReference type="SAM" id="MobiDB-lite"/>
    </source>
</evidence>
<evidence type="ECO:0000313" key="2">
    <source>
        <dbReference type="EMBL" id="CAK9187308.1"/>
    </source>
</evidence>
<feature type="region of interest" description="Disordered" evidence="1">
    <location>
        <begin position="37"/>
        <end position="58"/>
    </location>
</feature>
<gene>
    <name evidence="2" type="ORF">ILEXP_LOCUS57823</name>
</gene>